<dbReference type="AlphaFoldDB" id="A0A1V9FV81"/>
<dbReference type="RefSeq" id="WP_081164016.1">
    <property type="nucleotide sequence ID" value="NZ_LWBP01000123.1"/>
</dbReference>
<organism evidence="2 3">
    <name type="scientific">Niastella populi</name>
    <dbReference type="NCBI Taxonomy" id="550983"/>
    <lineage>
        <taxon>Bacteria</taxon>
        <taxon>Pseudomonadati</taxon>
        <taxon>Bacteroidota</taxon>
        <taxon>Chitinophagia</taxon>
        <taxon>Chitinophagales</taxon>
        <taxon>Chitinophagaceae</taxon>
        <taxon>Niastella</taxon>
    </lineage>
</organism>
<dbReference type="GO" id="GO:0003677">
    <property type="term" value="F:DNA binding"/>
    <property type="evidence" value="ECO:0007669"/>
    <property type="project" value="InterPro"/>
</dbReference>
<comment type="caution">
    <text evidence="2">The sequence shown here is derived from an EMBL/GenBank/DDBJ whole genome shotgun (WGS) entry which is preliminary data.</text>
</comment>
<dbReference type="EMBL" id="LWBP01000123">
    <property type="protein sequence ID" value="OQP62227.1"/>
    <property type="molecule type" value="Genomic_DNA"/>
</dbReference>
<keyword evidence="3" id="KW-1185">Reference proteome</keyword>
<dbReference type="Gene3D" id="2.40.50.1020">
    <property type="entry name" value="LytTr DNA-binding domain"/>
    <property type="match status" value="1"/>
</dbReference>
<protein>
    <recommendedName>
        <fullName evidence="1">HTH LytTR-type domain-containing protein</fullName>
    </recommendedName>
</protein>
<dbReference type="InterPro" id="IPR007492">
    <property type="entry name" value="LytTR_DNA-bd_dom"/>
</dbReference>
<sequence length="106" mass="12097">MLHPLFVWQNKKLKSVNPEDVMCLVTEGNYTKIVLSNKTYHMVRSSLSTALKSLPANMFIKTHRAYAASILFIDNITRDHLTVGGEIIPIGRQFYQGVIKKLHIIE</sequence>
<feature type="domain" description="HTH LytTR-type" evidence="1">
    <location>
        <begin position="11"/>
        <end position="103"/>
    </location>
</feature>
<dbReference type="STRING" id="550983.A4R26_18295"/>
<proteinExistence type="predicted"/>
<dbReference type="Pfam" id="PF04397">
    <property type="entry name" value="LytTR"/>
    <property type="match status" value="1"/>
</dbReference>
<dbReference type="OrthoDB" id="677742at2"/>
<name>A0A1V9FV81_9BACT</name>
<evidence type="ECO:0000259" key="1">
    <source>
        <dbReference type="SMART" id="SM00850"/>
    </source>
</evidence>
<dbReference type="SMART" id="SM00850">
    <property type="entry name" value="LytTR"/>
    <property type="match status" value="1"/>
</dbReference>
<evidence type="ECO:0000313" key="2">
    <source>
        <dbReference type="EMBL" id="OQP62227.1"/>
    </source>
</evidence>
<dbReference type="Proteomes" id="UP000192276">
    <property type="component" value="Unassembled WGS sequence"/>
</dbReference>
<evidence type="ECO:0000313" key="3">
    <source>
        <dbReference type="Proteomes" id="UP000192276"/>
    </source>
</evidence>
<accession>A0A1V9FV81</accession>
<gene>
    <name evidence="2" type="ORF">A4R26_18295</name>
</gene>
<reference evidence="3" key="1">
    <citation type="submission" date="2016-04" db="EMBL/GenBank/DDBJ databases">
        <authorList>
            <person name="Chen L."/>
            <person name="Zhuang W."/>
            <person name="Wang G."/>
        </authorList>
    </citation>
    <scope>NUCLEOTIDE SEQUENCE [LARGE SCALE GENOMIC DNA]</scope>
    <source>
        <strain evidence="3">208</strain>
    </source>
</reference>